<feature type="domain" description="SH3" evidence="17">
    <location>
        <begin position="60"/>
        <end position="120"/>
    </location>
</feature>
<feature type="compositionally biased region" description="Basic and acidic residues" evidence="15">
    <location>
        <begin position="573"/>
        <end position="586"/>
    </location>
</feature>
<evidence type="ECO:0000256" key="7">
    <source>
        <dbReference type="ARBA" id="ARBA00022999"/>
    </source>
</evidence>
<dbReference type="InterPro" id="IPR000719">
    <property type="entry name" value="Prot_kinase_dom"/>
</dbReference>
<dbReference type="Pfam" id="PF08919">
    <property type="entry name" value="F_actin_bind"/>
    <property type="match status" value="1"/>
</dbReference>
<dbReference type="Pfam" id="PF00018">
    <property type="entry name" value="SH3_1"/>
    <property type="match status" value="1"/>
</dbReference>
<evidence type="ECO:0000256" key="13">
    <source>
        <dbReference type="PROSITE-ProRule" id="PRU10141"/>
    </source>
</evidence>
<dbReference type="InterPro" id="IPR036860">
    <property type="entry name" value="SH2_dom_sf"/>
</dbReference>
<dbReference type="GO" id="GO:0023052">
    <property type="term" value="P:signaling"/>
    <property type="evidence" value="ECO:0007669"/>
    <property type="project" value="UniProtKB-ARBA"/>
</dbReference>
<feature type="compositionally biased region" description="Low complexity" evidence="15">
    <location>
        <begin position="902"/>
        <end position="927"/>
    </location>
</feature>
<keyword evidence="7 11" id="KW-0727">SH2 domain</keyword>
<dbReference type="OrthoDB" id="98077at2759"/>
<dbReference type="FunFam" id="3.30.505.10:FF:000004">
    <property type="entry name" value="Tyrosine-protein kinase"/>
    <property type="match status" value="1"/>
</dbReference>
<keyword evidence="8 14" id="KW-0829">Tyrosine-protein kinase</keyword>
<dbReference type="GO" id="GO:0007154">
    <property type="term" value="P:cell communication"/>
    <property type="evidence" value="ECO:0007669"/>
    <property type="project" value="UniProtKB-ARBA"/>
</dbReference>
<dbReference type="FunFam" id="3.30.200.20:FF:000037">
    <property type="entry name" value="Tyrosine-protein kinase"/>
    <property type="match status" value="1"/>
</dbReference>
<dbReference type="InterPro" id="IPR001245">
    <property type="entry name" value="Ser-Thr/Tyr_kinase_cat_dom"/>
</dbReference>
<dbReference type="Pfam" id="PF00017">
    <property type="entry name" value="SH2"/>
    <property type="match status" value="1"/>
</dbReference>
<dbReference type="SMART" id="SM00252">
    <property type="entry name" value="SH2"/>
    <property type="match status" value="1"/>
</dbReference>
<evidence type="ECO:0000256" key="6">
    <source>
        <dbReference type="ARBA" id="ARBA00022840"/>
    </source>
</evidence>
<keyword evidence="1 12" id="KW-0728">SH3 domain</keyword>
<keyword evidence="4 13" id="KW-0547">Nucleotide-binding</keyword>
<dbReference type="InterPro" id="IPR036028">
    <property type="entry name" value="SH3-like_dom_sf"/>
</dbReference>
<comment type="similarity">
    <text evidence="14">Belongs to the protein kinase superfamily. Tyr protein kinase family.</text>
</comment>
<dbReference type="InterPro" id="IPR015015">
    <property type="entry name" value="F-actin-binding"/>
</dbReference>
<evidence type="ECO:0000256" key="12">
    <source>
        <dbReference type="PROSITE-ProRule" id="PRU00192"/>
    </source>
</evidence>
<evidence type="ECO:0000256" key="14">
    <source>
        <dbReference type="RuleBase" id="RU362096"/>
    </source>
</evidence>
<reference evidence="19" key="1">
    <citation type="submission" date="2021-01" db="EMBL/GenBank/DDBJ databases">
        <authorList>
            <person name="Zahm M."/>
            <person name="Roques C."/>
            <person name="Cabau C."/>
            <person name="Klopp C."/>
            <person name="Donnadieu C."/>
            <person name="Jouanno E."/>
            <person name="Lampietro C."/>
            <person name="Louis A."/>
            <person name="Herpin A."/>
            <person name="Echchiki A."/>
            <person name="Berthelot C."/>
            <person name="Parey E."/>
            <person name="Roest-Crollius H."/>
            <person name="Braasch I."/>
            <person name="Postlethwait J."/>
            <person name="Bobe J."/>
            <person name="Montfort J."/>
            <person name="Bouchez O."/>
            <person name="Begum T."/>
            <person name="Mejri S."/>
            <person name="Adams A."/>
            <person name="Chen W.-J."/>
            <person name="Guiguen Y."/>
        </authorList>
    </citation>
    <scope>NUCLEOTIDE SEQUENCE</scope>
    <source>
        <tissue evidence="19">Blood</tissue>
    </source>
</reference>
<dbReference type="InterPro" id="IPR020635">
    <property type="entry name" value="Tyr_kinase_cat_dom"/>
</dbReference>
<feature type="compositionally biased region" description="Basic and acidic residues" evidence="15">
    <location>
        <begin position="856"/>
        <end position="866"/>
    </location>
</feature>
<dbReference type="InterPro" id="IPR035837">
    <property type="entry name" value="ABL_SH2"/>
</dbReference>
<dbReference type="SMART" id="SM00219">
    <property type="entry name" value="TyrKc"/>
    <property type="match status" value="1"/>
</dbReference>
<dbReference type="InterPro" id="IPR000980">
    <property type="entry name" value="SH2"/>
</dbReference>
<evidence type="ECO:0000256" key="8">
    <source>
        <dbReference type="ARBA" id="ARBA00023137"/>
    </source>
</evidence>
<accession>A0A8T3DTW8</accession>
<proteinExistence type="inferred from homology"/>
<evidence type="ECO:0000313" key="20">
    <source>
        <dbReference type="Proteomes" id="UP000829720"/>
    </source>
</evidence>
<keyword evidence="9" id="KW-0449">Lipoprotein</keyword>
<dbReference type="GO" id="GO:0004715">
    <property type="term" value="F:non-membrane spanning protein tyrosine kinase activity"/>
    <property type="evidence" value="ECO:0007669"/>
    <property type="project" value="UniProtKB-EC"/>
</dbReference>
<dbReference type="CDD" id="cd11850">
    <property type="entry name" value="SH3_Abl"/>
    <property type="match status" value="1"/>
</dbReference>
<dbReference type="Gene3D" id="1.10.510.10">
    <property type="entry name" value="Transferase(Phosphotransferase) domain 1"/>
    <property type="match status" value="1"/>
</dbReference>
<feature type="compositionally biased region" description="Low complexity" evidence="15">
    <location>
        <begin position="757"/>
        <end position="766"/>
    </location>
</feature>
<dbReference type="AlphaFoldDB" id="A0A8T3DTW8"/>
<dbReference type="SUPFAM" id="SSF55550">
    <property type="entry name" value="SH2 domain"/>
    <property type="match status" value="1"/>
</dbReference>
<dbReference type="Gene3D" id="3.30.505.10">
    <property type="entry name" value="SH2 domain"/>
    <property type="match status" value="1"/>
</dbReference>
<dbReference type="PROSITE" id="PS00109">
    <property type="entry name" value="PROTEIN_KINASE_TYR"/>
    <property type="match status" value="1"/>
</dbReference>
<dbReference type="PROSITE" id="PS50011">
    <property type="entry name" value="PROTEIN_KINASE_DOM"/>
    <property type="match status" value="1"/>
</dbReference>
<dbReference type="SUPFAM" id="SSF50044">
    <property type="entry name" value="SH3-domain"/>
    <property type="match status" value="1"/>
</dbReference>
<dbReference type="GO" id="GO:0005524">
    <property type="term" value="F:ATP binding"/>
    <property type="evidence" value="ECO:0007669"/>
    <property type="project" value="UniProtKB-UniRule"/>
</dbReference>
<comment type="catalytic activity">
    <reaction evidence="10 14">
        <text>L-tyrosyl-[protein] + ATP = O-phospho-L-tyrosyl-[protein] + ADP + H(+)</text>
        <dbReference type="Rhea" id="RHEA:10596"/>
        <dbReference type="Rhea" id="RHEA-COMP:10136"/>
        <dbReference type="Rhea" id="RHEA-COMP:20101"/>
        <dbReference type="ChEBI" id="CHEBI:15378"/>
        <dbReference type="ChEBI" id="CHEBI:30616"/>
        <dbReference type="ChEBI" id="CHEBI:46858"/>
        <dbReference type="ChEBI" id="CHEBI:61978"/>
        <dbReference type="ChEBI" id="CHEBI:456216"/>
        <dbReference type="EC" id="2.7.10.2"/>
    </reaction>
</comment>
<gene>
    <name evidence="19" type="ORF">AGOR_G00051210</name>
</gene>
<dbReference type="Pfam" id="PF07714">
    <property type="entry name" value="PK_Tyr_Ser-Thr"/>
    <property type="match status" value="1"/>
</dbReference>
<evidence type="ECO:0000256" key="15">
    <source>
        <dbReference type="SAM" id="MobiDB-lite"/>
    </source>
</evidence>
<dbReference type="SUPFAM" id="SSF56112">
    <property type="entry name" value="Protein kinase-like (PK-like)"/>
    <property type="match status" value="1"/>
</dbReference>
<feature type="binding site" evidence="13">
    <location>
        <position position="270"/>
    </location>
    <ligand>
        <name>ATP</name>
        <dbReference type="ChEBI" id="CHEBI:30616"/>
    </ligand>
</feature>
<evidence type="ECO:0000256" key="3">
    <source>
        <dbReference type="ARBA" id="ARBA00022707"/>
    </source>
</evidence>
<evidence type="ECO:0000256" key="10">
    <source>
        <dbReference type="ARBA" id="ARBA00051245"/>
    </source>
</evidence>
<dbReference type="InterPro" id="IPR011009">
    <property type="entry name" value="Kinase-like_dom_sf"/>
</dbReference>
<dbReference type="SMART" id="SM00326">
    <property type="entry name" value="SH3"/>
    <property type="match status" value="1"/>
</dbReference>
<evidence type="ECO:0000259" key="17">
    <source>
        <dbReference type="PROSITE" id="PS50002"/>
    </source>
</evidence>
<dbReference type="FunFam" id="1.10.510.10:FF:002964">
    <property type="entry name" value="Tyrosine-protein kinase"/>
    <property type="match status" value="1"/>
</dbReference>
<evidence type="ECO:0000259" key="18">
    <source>
        <dbReference type="PROSITE" id="PS50011"/>
    </source>
</evidence>
<evidence type="ECO:0000256" key="2">
    <source>
        <dbReference type="ARBA" id="ARBA00022679"/>
    </source>
</evidence>
<feature type="compositionally biased region" description="Polar residues" evidence="15">
    <location>
        <begin position="701"/>
        <end position="714"/>
    </location>
</feature>
<dbReference type="Gene3D" id="1.20.120.330">
    <property type="entry name" value="Nucleotidyltransferases domain 2"/>
    <property type="match status" value="1"/>
</dbReference>
<evidence type="ECO:0000256" key="5">
    <source>
        <dbReference type="ARBA" id="ARBA00022777"/>
    </source>
</evidence>
<evidence type="ECO:0000256" key="1">
    <source>
        <dbReference type="ARBA" id="ARBA00022443"/>
    </source>
</evidence>
<comment type="caution">
    <text evidence="19">The sequence shown here is derived from an EMBL/GenBank/DDBJ whole genome shotgun (WGS) entry which is preliminary data.</text>
</comment>
<feature type="compositionally biased region" description="Low complexity" evidence="15">
    <location>
        <begin position="636"/>
        <end position="664"/>
    </location>
</feature>
<keyword evidence="20" id="KW-1185">Reference proteome</keyword>
<dbReference type="InterPro" id="IPR050198">
    <property type="entry name" value="Non-receptor_tyrosine_kinases"/>
</dbReference>
<feature type="compositionally biased region" description="Low complexity" evidence="15">
    <location>
        <begin position="783"/>
        <end position="796"/>
    </location>
</feature>
<feature type="compositionally biased region" description="Basic and acidic residues" evidence="15">
    <location>
        <begin position="812"/>
        <end position="833"/>
    </location>
</feature>
<dbReference type="EC" id="2.7.10.2" evidence="14"/>
<evidence type="ECO:0000256" key="9">
    <source>
        <dbReference type="ARBA" id="ARBA00023288"/>
    </source>
</evidence>
<dbReference type="InterPro" id="IPR017441">
    <property type="entry name" value="Protein_kinase_ATP_BS"/>
</dbReference>
<keyword evidence="3" id="KW-0519">Myristate</keyword>
<organism evidence="19 20">
    <name type="scientific">Albula goreensis</name>
    <dbReference type="NCBI Taxonomy" id="1534307"/>
    <lineage>
        <taxon>Eukaryota</taxon>
        <taxon>Metazoa</taxon>
        <taxon>Chordata</taxon>
        <taxon>Craniata</taxon>
        <taxon>Vertebrata</taxon>
        <taxon>Euteleostomi</taxon>
        <taxon>Actinopterygii</taxon>
        <taxon>Neopterygii</taxon>
        <taxon>Teleostei</taxon>
        <taxon>Albuliformes</taxon>
        <taxon>Albulidae</taxon>
        <taxon>Albula</taxon>
    </lineage>
</organism>
<keyword evidence="6 13" id="KW-0067">ATP-binding</keyword>
<dbReference type="CDD" id="cd09935">
    <property type="entry name" value="SH2_ABL"/>
    <property type="match status" value="1"/>
</dbReference>
<keyword evidence="2 14" id="KW-0808">Transferase</keyword>
<dbReference type="InterPro" id="IPR008266">
    <property type="entry name" value="Tyr_kinase_AS"/>
</dbReference>
<dbReference type="PANTHER" id="PTHR24418">
    <property type="entry name" value="TYROSINE-PROTEIN KINASE"/>
    <property type="match status" value="1"/>
</dbReference>
<dbReference type="PRINTS" id="PR00401">
    <property type="entry name" value="SH2DOMAIN"/>
</dbReference>
<sequence>MKMLEICLKLVGCKSKKGLSSSSSCYLEEALQMPGFEPQSLTEAARWNSKENLLTGPGENDPNVFVALYDFVASGDNTLSITKGEKLRVLGYNHNGEWCEARTRNGQGWVPSNYITPVNSLEKHSWYHGPVSRNAAEYLLSSGINGSFLVRESESSPGQRSISLRYEGRVYHYRINTASDGKLYVSSDSRFNTLAELVHHHSTVSDGLITTLHYPAPKRNKPTVYGVSPSYDKWEMERTDITMKHKLGGGQYGEVYEGVWKKYNLTVAVKTLKEDTMELEEFLKEAAVMKEIKHPNLVQLLGVCTREPPFYIITEFMTHGNLLDYLRECNREEVNAVVLLYMATQISSAMEYLERKNFIHRDLAARNCLVGENHLVKVADFGLSRLMTGDTYTARAGAKFPIKWTAPESLAYNKFSIKSDVWAFGVLLWEIATYGMSPYPGIDLSQVYDLLEKEYRMDRPEGCPEQVYELMRACWKWMPTERPSFAEIHQAFETMFQESSISDEVEKELERRGIELDLSSVLQAPQLPTKTRTPHRNGDSRDGESPDAGDIEGTASPSMPRRDRPIQGDSLSEDGRPLLRDRDRSRTGIFNLIKIKRKAAPAPPKRSSSFRETDVRGERKSAAGGRGSGDPREELGSSSLSSESVKLTNVNNNSAGNTTSGTPTHPGPLIPSHSRKKPSPAVSSIGGRVAPAPPGEEEPASNSKRFLPSSSTSGMAAGSQCADRISVTLPRRYDSSTSGSRQDKPNHKRTNDQRPECTTPPGSCTLTPPPRPPKKTGDGANESSPSSSPKDLSPKPGQRPQAEAVKPSTLPEDSRAYRPRQALEHLAPRDNGKAQRQKPGPPPPATAKSGKISRGPAHDLSSEPKPKALPMTSDLPPTGVGSTDQAKPPPLEGPKKANITISTKQQSSRTSLTSRTSSQQQLGSQPGPLGGDQAPTTAFTPLMTTRRSLRKTWQPPEKHGSPAVTREMVLEGAELLRAAVDRNSEQTGSHSAVLEAGKNLSKFCAGYVESIRQMRNKFAFREAVSKLDSSLRGLQTCPSATGASAAQQDFTKLLSSAKEISDIVQR</sequence>
<evidence type="ECO:0000313" key="19">
    <source>
        <dbReference type="EMBL" id="KAI1900563.1"/>
    </source>
</evidence>
<keyword evidence="5 14" id="KW-0418">Kinase</keyword>
<dbReference type="CDD" id="cd05052">
    <property type="entry name" value="PTKc_Abl"/>
    <property type="match status" value="1"/>
</dbReference>
<dbReference type="SMART" id="SM00808">
    <property type="entry name" value="FABD"/>
    <property type="match status" value="1"/>
</dbReference>
<dbReference type="Proteomes" id="UP000829720">
    <property type="component" value="Unassembled WGS sequence"/>
</dbReference>
<feature type="compositionally biased region" description="Basic and acidic residues" evidence="15">
    <location>
        <begin position="741"/>
        <end position="755"/>
    </location>
</feature>
<evidence type="ECO:0000256" key="4">
    <source>
        <dbReference type="ARBA" id="ARBA00022741"/>
    </source>
</evidence>
<dbReference type="Gene3D" id="2.30.30.40">
    <property type="entry name" value="SH3 Domains"/>
    <property type="match status" value="1"/>
</dbReference>
<evidence type="ECO:0000256" key="11">
    <source>
        <dbReference type="PROSITE-ProRule" id="PRU00191"/>
    </source>
</evidence>
<feature type="domain" description="SH2" evidence="16">
    <location>
        <begin position="126"/>
        <end position="216"/>
    </location>
</feature>
<feature type="domain" description="Protein kinase" evidence="18">
    <location>
        <begin position="241"/>
        <end position="492"/>
    </location>
</feature>
<feature type="compositionally biased region" description="Basic and acidic residues" evidence="15">
    <location>
        <begin position="609"/>
        <end position="621"/>
    </location>
</feature>
<dbReference type="PROSITE" id="PS50001">
    <property type="entry name" value="SH2"/>
    <property type="match status" value="1"/>
</dbReference>
<feature type="compositionally biased region" description="Polar residues" evidence="15">
    <location>
        <begin position="520"/>
        <end position="531"/>
    </location>
</feature>
<dbReference type="PROSITE" id="PS50002">
    <property type="entry name" value="SH3"/>
    <property type="match status" value="1"/>
</dbReference>
<dbReference type="PRINTS" id="PR00109">
    <property type="entry name" value="TYRKINASE"/>
</dbReference>
<protein>
    <recommendedName>
        <fullName evidence="14">Tyrosine-protein kinase</fullName>
        <ecNumber evidence="14">2.7.10.2</ecNumber>
    </recommendedName>
</protein>
<feature type="region of interest" description="Disordered" evidence="15">
    <location>
        <begin position="520"/>
        <end position="940"/>
    </location>
</feature>
<dbReference type="Gene3D" id="3.30.200.20">
    <property type="entry name" value="Phosphorylase Kinase, domain 1"/>
    <property type="match status" value="1"/>
</dbReference>
<dbReference type="PROSITE" id="PS00107">
    <property type="entry name" value="PROTEIN_KINASE_ATP"/>
    <property type="match status" value="1"/>
</dbReference>
<evidence type="ECO:0000259" key="16">
    <source>
        <dbReference type="PROSITE" id="PS50001"/>
    </source>
</evidence>
<dbReference type="InterPro" id="IPR001452">
    <property type="entry name" value="SH3_domain"/>
</dbReference>
<dbReference type="EMBL" id="JAERUA010000004">
    <property type="protein sequence ID" value="KAI1900563.1"/>
    <property type="molecule type" value="Genomic_DNA"/>
</dbReference>
<name>A0A8T3DTW8_9TELE</name>
<dbReference type="FunFam" id="2.30.30.40:FF:000010">
    <property type="entry name" value="Tyrosine-protein kinase"/>
    <property type="match status" value="1"/>
</dbReference>